<reference evidence="1" key="1">
    <citation type="journal article" date="2020" name="G3 (Bethesda)">
        <title>High-Quality Assemblies for Three Invasive Social Wasps from the &lt;i&gt;Vespula&lt;/i&gt; Genus.</title>
        <authorList>
            <person name="Harrop T.W.R."/>
            <person name="Guhlin J."/>
            <person name="McLaughlin G.M."/>
            <person name="Permina E."/>
            <person name="Stockwell P."/>
            <person name="Gilligan J."/>
            <person name="Le Lec M.F."/>
            <person name="Gruber M.A.M."/>
            <person name="Quinn O."/>
            <person name="Lovegrove M."/>
            <person name="Duncan E.J."/>
            <person name="Remnant E.J."/>
            <person name="Van Eeckhoven J."/>
            <person name="Graham B."/>
            <person name="Knapp R.A."/>
            <person name="Langford K.W."/>
            <person name="Kronenberg Z."/>
            <person name="Press M.O."/>
            <person name="Eacker S.M."/>
            <person name="Wilson-Rankin E.E."/>
            <person name="Purcell J."/>
            <person name="Lester P.J."/>
            <person name="Dearden P.K."/>
        </authorList>
    </citation>
    <scope>NUCLEOTIDE SEQUENCE</scope>
    <source>
        <strain evidence="1">Linc-1</strain>
    </source>
</reference>
<accession>A0A834J9W9</accession>
<dbReference type="EMBL" id="JACSDZ010000019">
    <property type="protein sequence ID" value="KAF7383292.1"/>
    <property type="molecule type" value="Genomic_DNA"/>
</dbReference>
<comment type="caution">
    <text evidence="1">The sequence shown here is derived from an EMBL/GenBank/DDBJ whole genome shotgun (WGS) entry which is preliminary data.</text>
</comment>
<organism evidence="1 2">
    <name type="scientific">Vespula germanica</name>
    <name type="common">German yellow jacket</name>
    <name type="synonym">Paravespula germanica</name>
    <dbReference type="NCBI Taxonomy" id="30212"/>
    <lineage>
        <taxon>Eukaryota</taxon>
        <taxon>Metazoa</taxon>
        <taxon>Ecdysozoa</taxon>
        <taxon>Arthropoda</taxon>
        <taxon>Hexapoda</taxon>
        <taxon>Insecta</taxon>
        <taxon>Pterygota</taxon>
        <taxon>Neoptera</taxon>
        <taxon>Endopterygota</taxon>
        <taxon>Hymenoptera</taxon>
        <taxon>Apocrita</taxon>
        <taxon>Aculeata</taxon>
        <taxon>Vespoidea</taxon>
        <taxon>Vespidae</taxon>
        <taxon>Vespinae</taxon>
        <taxon>Vespula</taxon>
    </lineage>
</organism>
<keyword evidence="2" id="KW-1185">Reference proteome</keyword>
<dbReference type="Proteomes" id="UP000617340">
    <property type="component" value="Unassembled WGS sequence"/>
</dbReference>
<sequence>MKVSKTYFHRTYCQIRSLRKLKELSMFLRLIRWKLAKSEVYESYGSAARDGWIMGSLTARFQKDFAKGRTRARRSRTKISEGDATIQQIFSIQKTQ</sequence>
<dbReference type="AlphaFoldDB" id="A0A834J9W9"/>
<evidence type="ECO:0000313" key="2">
    <source>
        <dbReference type="Proteomes" id="UP000617340"/>
    </source>
</evidence>
<name>A0A834J9W9_VESGE</name>
<gene>
    <name evidence="1" type="ORF">HZH68_015141</name>
</gene>
<protein>
    <submittedName>
        <fullName evidence="1">Uncharacterized protein</fullName>
    </submittedName>
</protein>
<evidence type="ECO:0000313" key="1">
    <source>
        <dbReference type="EMBL" id="KAF7383292.1"/>
    </source>
</evidence>
<proteinExistence type="predicted"/>